<accession>A0ABT2T8B0</accession>
<dbReference type="Pfam" id="PF01455">
    <property type="entry name" value="HupF_HypC"/>
    <property type="match status" value="1"/>
</dbReference>
<dbReference type="PRINTS" id="PR00445">
    <property type="entry name" value="HUPFHYPC"/>
</dbReference>
<comment type="similarity">
    <text evidence="1">Belongs to the HupF/HypC family.</text>
</comment>
<sequence>MCLAIPMKIKTIEGMSAVCEAKGLSQTIRIDFIQNASPGDYVMVHAGFAIQKMSEPEARENLQFLEDIYDAL</sequence>
<dbReference type="InterPro" id="IPR001109">
    <property type="entry name" value="Hydrogenase_HupF/HypC"/>
</dbReference>
<gene>
    <name evidence="2" type="ORF">OCV51_00530</name>
</gene>
<evidence type="ECO:0000256" key="1">
    <source>
        <dbReference type="ARBA" id="ARBA00006018"/>
    </source>
</evidence>
<dbReference type="InterPro" id="IPR019812">
    <property type="entry name" value="Hydgase_assmbl_chp_CS"/>
</dbReference>
<dbReference type="Proteomes" id="UP001652394">
    <property type="component" value="Unassembled WGS sequence"/>
</dbReference>
<dbReference type="PANTHER" id="PTHR35177:SF2">
    <property type="entry name" value="HYDROGENASE MATURATION FACTOR HYBG"/>
    <property type="match status" value="1"/>
</dbReference>
<dbReference type="PROSITE" id="PS01097">
    <property type="entry name" value="HUPF_HYPC"/>
    <property type="match status" value="1"/>
</dbReference>
<protein>
    <submittedName>
        <fullName evidence="2">HypC/HybG/HupF family hydrogenase formation chaperone</fullName>
    </submittedName>
</protein>
<dbReference type="SUPFAM" id="SSF159127">
    <property type="entry name" value="HupF/HypC-like"/>
    <property type="match status" value="1"/>
</dbReference>
<dbReference type="Gene3D" id="2.30.30.140">
    <property type="match status" value="1"/>
</dbReference>
<dbReference type="NCBIfam" id="TIGR00074">
    <property type="entry name" value="hypC_hupF"/>
    <property type="match status" value="1"/>
</dbReference>
<reference evidence="2 3" key="1">
    <citation type="journal article" date="2021" name="ISME Commun">
        <title>Automated analysis of genomic sequences facilitates high-throughput and comprehensive description of bacteria.</title>
        <authorList>
            <person name="Hitch T.C.A."/>
        </authorList>
    </citation>
    <scope>NUCLEOTIDE SEQUENCE [LARGE SCALE GENOMIC DNA]</scope>
    <source>
        <strain evidence="2 3">H2_18</strain>
    </source>
</reference>
<keyword evidence="3" id="KW-1185">Reference proteome</keyword>
<dbReference type="RefSeq" id="WP_059067550.1">
    <property type="nucleotide sequence ID" value="NZ_JAOQJX010000001.1"/>
</dbReference>
<proteinExistence type="inferred from homology"/>
<evidence type="ECO:0000313" key="2">
    <source>
        <dbReference type="EMBL" id="MCU6746157.1"/>
    </source>
</evidence>
<name>A0ABT2T8B0_9FIRM</name>
<evidence type="ECO:0000313" key="3">
    <source>
        <dbReference type="Proteomes" id="UP001652394"/>
    </source>
</evidence>
<dbReference type="PANTHER" id="PTHR35177">
    <property type="entry name" value="HYDROGENASE MATURATION FACTOR HYBG"/>
    <property type="match status" value="1"/>
</dbReference>
<dbReference type="EMBL" id="JAOQJX010000001">
    <property type="protein sequence ID" value="MCU6746157.1"/>
    <property type="molecule type" value="Genomic_DNA"/>
</dbReference>
<organism evidence="2 3">
    <name type="scientific">Faecalicatena acetigenes</name>
    <dbReference type="NCBI Taxonomy" id="2981790"/>
    <lineage>
        <taxon>Bacteria</taxon>
        <taxon>Bacillati</taxon>
        <taxon>Bacillota</taxon>
        <taxon>Clostridia</taxon>
        <taxon>Lachnospirales</taxon>
        <taxon>Lachnospiraceae</taxon>
        <taxon>Faecalicatena</taxon>
    </lineage>
</organism>
<comment type="caution">
    <text evidence="2">The sequence shown here is derived from an EMBL/GenBank/DDBJ whole genome shotgun (WGS) entry which is preliminary data.</text>
</comment>